<dbReference type="Gene3D" id="3.90.530.10">
    <property type="entry name" value="XPA C-terminal domain"/>
    <property type="match status" value="1"/>
</dbReference>
<dbReference type="RefSeq" id="XP_062788162.1">
    <property type="nucleotide sequence ID" value="XM_062932111.1"/>
</dbReference>
<sequence length="566" mass="64414">MTSVNQALPKDGLSFIPAHTCIVIDPTLVDAQQQPTDSDDYSSSYDSHHRGSARISKRPLGDAFQQVLSNQTVRSSSAESPVYKMSACKTQGVLESEEISDLQASVEINEGEKKPGKKRKPLVAKKVEWKDIPDWDGRTDCPLLEVIPREVLDMCFGLSVNVGLTLRDYVSLAGVCTFFRSQMTDMVFQELHNSSDPNLPVLSNGPSTTKYAHRIFTHTVPADWRRPKPVPVCYPEPTHYAPRGTRESWSEAQYIVYKEEQYMWKLEYRVAQRKALIRSLQSLRQARLQMNKAQKPGIRVGTYHRNVLGRVRGRQDGESPVEKDNEGNPKEEYNLEVQAERERAIPVAEEELPSHVPTHVTDGIMTRVKGVKDRRGEWKTPESDSGDDIEHEDNIVIDSFRDVSTGEIIHQPSWPSVTRGEAVQVVHSSYIIKSEAMREFKVTEAELLCLKHLLIPNPMSKKNPQQVFWRSAVEALAYRSHGGPFGHSQFIKRSNEMLAKNHSTRKRKKEKAKEGGWHVEKRRRHIFLPGQWKALQKRRGNSSADPDEEDDEMYCKEGCTCQGQLF</sequence>
<dbReference type="EMBL" id="CP141881">
    <property type="protein sequence ID" value="WRT63422.1"/>
    <property type="molecule type" value="Genomic_DNA"/>
</dbReference>
<evidence type="ECO:0008006" key="4">
    <source>
        <dbReference type="Google" id="ProtNLM"/>
    </source>
</evidence>
<feature type="region of interest" description="Disordered" evidence="1">
    <location>
        <begin position="309"/>
        <end position="333"/>
    </location>
</feature>
<feature type="compositionally biased region" description="Basic and acidic residues" evidence="1">
    <location>
        <begin position="313"/>
        <end position="333"/>
    </location>
</feature>
<evidence type="ECO:0000313" key="2">
    <source>
        <dbReference type="EMBL" id="WRT63422.1"/>
    </source>
</evidence>
<dbReference type="InterPro" id="IPR037129">
    <property type="entry name" value="XPA_sf"/>
</dbReference>
<evidence type="ECO:0000256" key="1">
    <source>
        <dbReference type="SAM" id="MobiDB-lite"/>
    </source>
</evidence>
<reference evidence="2 3" key="1">
    <citation type="submission" date="2024-01" db="EMBL/GenBank/DDBJ databases">
        <title>Comparative genomics of Cryptococcus and Kwoniella reveals pathogenesis evolution and contrasting modes of karyotype evolution via chromosome fusion or intercentromeric recombination.</title>
        <authorList>
            <person name="Coelho M.A."/>
            <person name="David-Palma M."/>
            <person name="Shea T."/>
            <person name="Bowers K."/>
            <person name="McGinley-Smith S."/>
            <person name="Mohammad A.W."/>
            <person name="Gnirke A."/>
            <person name="Yurkov A.M."/>
            <person name="Nowrousian M."/>
            <person name="Sun S."/>
            <person name="Cuomo C.A."/>
            <person name="Heitman J."/>
        </authorList>
    </citation>
    <scope>NUCLEOTIDE SEQUENCE [LARGE SCALE GENOMIC DNA]</scope>
    <source>
        <strain evidence="2">CBS 11374</strain>
    </source>
</reference>
<accession>A0ABZ1CPY3</accession>
<keyword evidence="3" id="KW-1185">Reference proteome</keyword>
<feature type="region of interest" description="Disordered" evidence="1">
    <location>
        <begin position="31"/>
        <end position="55"/>
    </location>
</feature>
<dbReference type="Proteomes" id="UP001329825">
    <property type="component" value="Chromosome 1"/>
</dbReference>
<name>A0ABZ1CPY3_9TREE</name>
<gene>
    <name evidence="2" type="ORF">IL334_000327</name>
</gene>
<dbReference type="CDD" id="cd21075">
    <property type="entry name" value="DBD_XPA-like"/>
    <property type="match status" value="1"/>
</dbReference>
<dbReference type="GeneID" id="87952458"/>
<evidence type="ECO:0000313" key="3">
    <source>
        <dbReference type="Proteomes" id="UP001329825"/>
    </source>
</evidence>
<protein>
    <recommendedName>
        <fullName evidence="4">F-box domain-containing protein</fullName>
    </recommendedName>
</protein>
<proteinExistence type="predicted"/>
<organism evidence="2 3">
    <name type="scientific">Kwoniella shivajii</name>
    <dbReference type="NCBI Taxonomy" id="564305"/>
    <lineage>
        <taxon>Eukaryota</taxon>
        <taxon>Fungi</taxon>
        <taxon>Dikarya</taxon>
        <taxon>Basidiomycota</taxon>
        <taxon>Agaricomycotina</taxon>
        <taxon>Tremellomycetes</taxon>
        <taxon>Tremellales</taxon>
        <taxon>Cryptococcaceae</taxon>
        <taxon>Kwoniella</taxon>
    </lineage>
</organism>